<reference evidence="2 3" key="1">
    <citation type="journal article" date="2024" name="BMC Genomics">
        <title>De novo assembly and annotation of Popillia japonica's genome with initial clues to its potential as an invasive pest.</title>
        <authorList>
            <person name="Cucini C."/>
            <person name="Boschi S."/>
            <person name="Funari R."/>
            <person name="Cardaioli E."/>
            <person name="Iannotti N."/>
            <person name="Marturano G."/>
            <person name="Paoli F."/>
            <person name="Bruttini M."/>
            <person name="Carapelli A."/>
            <person name="Frati F."/>
            <person name="Nardi F."/>
        </authorList>
    </citation>
    <scope>NUCLEOTIDE SEQUENCE [LARGE SCALE GENOMIC DNA]</scope>
    <source>
        <strain evidence="2">DMR45628</strain>
    </source>
</reference>
<keyword evidence="3" id="KW-1185">Reference proteome</keyword>
<dbReference type="PANTHER" id="PTHR19446">
    <property type="entry name" value="REVERSE TRANSCRIPTASES"/>
    <property type="match status" value="1"/>
</dbReference>
<comment type="caution">
    <text evidence="2">The sequence shown here is derived from an EMBL/GenBank/DDBJ whole genome shotgun (WGS) entry which is preliminary data.</text>
</comment>
<protein>
    <recommendedName>
        <fullName evidence="4">Reverse transcriptase domain-containing protein</fullName>
    </recommendedName>
</protein>
<accession>A0AAW1L8W0</accession>
<dbReference type="Proteomes" id="UP001458880">
    <property type="component" value="Unassembled WGS sequence"/>
</dbReference>
<evidence type="ECO:0008006" key="4">
    <source>
        <dbReference type="Google" id="ProtNLM"/>
    </source>
</evidence>
<evidence type="ECO:0000256" key="1">
    <source>
        <dbReference type="SAM" id="MobiDB-lite"/>
    </source>
</evidence>
<organism evidence="2 3">
    <name type="scientific">Popillia japonica</name>
    <name type="common">Japanese beetle</name>
    <dbReference type="NCBI Taxonomy" id="7064"/>
    <lineage>
        <taxon>Eukaryota</taxon>
        <taxon>Metazoa</taxon>
        <taxon>Ecdysozoa</taxon>
        <taxon>Arthropoda</taxon>
        <taxon>Hexapoda</taxon>
        <taxon>Insecta</taxon>
        <taxon>Pterygota</taxon>
        <taxon>Neoptera</taxon>
        <taxon>Endopterygota</taxon>
        <taxon>Coleoptera</taxon>
        <taxon>Polyphaga</taxon>
        <taxon>Scarabaeiformia</taxon>
        <taxon>Scarabaeidae</taxon>
        <taxon>Rutelinae</taxon>
        <taxon>Popillia</taxon>
    </lineage>
</organism>
<dbReference type="EMBL" id="JASPKY010000149">
    <property type="protein sequence ID" value="KAK9730309.1"/>
    <property type="molecule type" value="Genomic_DNA"/>
</dbReference>
<gene>
    <name evidence="2" type="ORF">QE152_g15347</name>
</gene>
<name>A0AAW1L8W0_POPJA</name>
<sequence>MYNDYKYNSATNKTKAVWDIINTWSNKAEKEAVTLFDGTNTLEDSYDVADFLNNYFVNLLFDEKLVRTNWIASPTIGSLEKSVFIEPVTETTVYNIINGMKSFIEPVTETTVYNIINGMKSSNSVGMDDLSANTIKSIVDFIVEPVTILINRSLLDGVFPDVLKIAKVVQVVEINRIKSGKLTSNIDEAANKCCTIPITNFKERLIAATKITERTYRDIVKEADVRSGAASGFSSPKKRKRPRPKSSMPKRETEVIRTIVHNFYVTEKRRPTLAISVEEWASVCNHVDKIVEEYIQNEHLIDDVMNSFEFTVNTGESDDDDYESYGELLSDEENVTAQTLNDEVFKASGSFEAFLIAKRFIAKVKRILLLRKRSSFRKFCSSVNRETPVSEVWQTVRRFKRINSEVVHNIIPDVILSDILQRAAPSLSPQLEFILPRIDDSIHNLFFDSHFTIDELELTLIDVRDSTAGQDRTKFSMFTHLPSAAKYFLLNTYNSILDTGTVPSSWKNILLIPILKPSKSPKEASSFRPISLLNVPRKIFEILLKRRLGKSPKEASSFRPISLLNVPRKIFEILLKRRLETWCERLMVFPKTLTGFPYGRSVLDNLCMLSARHGVNV</sequence>
<evidence type="ECO:0000313" key="3">
    <source>
        <dbReference type="Proteomes" id="UP001458880"/>
    </source>
</evidence>
<evidence type="ECO:0000313" key="2">
    <source>
        <dbReference type="EMBL" id="KAK9730309.1"/>
    </source>
</evidence>
<dbReference type="AlphaFoldDB" id="A0AAW1L8W0"/>
<feature type="region of interest" description="Disordered" evidence="1">
    <location>
        <begin position="229"/>
        <end position="252"/>
    </location>
</feature>
<proteinExistence type="predicted"/>